<evidence type="ECO:0000313" key="8">
    <source>
        <dbReference type="Proteomes" id="UP000828390"/>
    </source>
</evidence>
<evidence type="ECO:0000256" key="1">
    <source>
        <dbReference type="ARBA" id="ARBA00004240"/>
    </source>
</evidence>
<evidence type="ECO:0000256" key="3">
    <source>
        <dbReference type="ARBA" id="ARBA00022448"/>
    </source>
</evidence>
<evidence type="ECO:0000256" key="2">
    <source>
        <dbReference type="ARBA" id="ARBA00005927"/>
    </source>
</evidence>
<dbReference type="GO" id="GO:0016192">
    <property type="term" value="P:vesicle-mediated transport"/>
    <property type="evidence" value="ECO:0007669"/>
    <property type="project" value="UniProtKB-KW"/>
</dbReference>
<keyword evidence="4" id="KW-0256">Endoplasmic reticulum</keyword>
<evidence type="ECO:0000256" key="5">
    <source>
        <dbReference type="ARBA" id="ARBA00022892"/>
    </source>
</evidence>
<keyword evidence="3" id="KW-0813">Transport</keyword>
<protein>
    <recommendedName>
        <fullName evidence="6">Sec16 Sec23-binding domain-containing protein</fullName>
    </recommendedName>
</protein>
<comment type="subcellular location">
    <subcellularLocation>
        <location evidence="1">Endoplasmic reticulum</location>
    </subcellularLocation>
</comment>
<evidence type="ECO:0000256" key="4">
    <source>
        <dbReference type="ARBA" id="ARBA00022824"/>
    </source>
</evidence>
<dbReference type="InterPro" id="IPR024298">
    <property type="entry name" value="Sec16_Sec23-bd"/>
</dbReference>
<keyword evidence="5" id="KW-0931">ER-Golgi transport</keyword>
<sequence length="67" mass="7278">MSRVGFGTYARKSSKIVLIGSSHGLPLELFANNEAIQCTEIYEYALALGNVLMALISFQVCSQLCCC</sequence>
<gene>
    <name evidence="7" type="ORF">DPMN_070348</name>
</gene>
<evidence type="ECO:0000313" key="7">
    <source>
        <dbReference type="EMBL" id="KAH3710853.1"/>
    </source>
</evidence>
<dbReference type="AlphaFoldDB" id="A0A9D4BX66"/>
<reference evidence="7" key="1">
    <citation type="journal article" date="2019" name="bioRxiv">
        <title>The Genome of the Zebra Mussel, Dreissena polymorpha: A Resource for Invasive Species Research.</title>
        <authorList>
            <person name="McCartney M.A."/>
            <person name="Auch B."/>
            <person name="Kono T."/>
            <person name="Mallez S."/>
            <person name="Zhang Y."/>
            <person name="Obille A."/>
            <person name="Becker A."/>
            <person name="Abrahante J.E."/>
            <person name="Garbe J."/>
            <person name="Badalamenti J.P."/>
            <person name="Herman A."/>
            <person name="Mangelson H."/>
            <person name="Liachko I."/>
            <person name="Sullivan S."/>
            <person name="Sone E.D."/>
            <person name="Koren S."/>
            <person name="Silverstein K.A.T."/>
            <person name="Beckman K.B."/>
            <person name="Gohl D.M."/>
        </authorList>
    </citation>
    <scope>NUCLEOTIDE SEQUENCE</scope>
    <source>
        <strain evidence="7">Duluth1</strain>
        <tissue evidence="7">Whole animal</tissue>
    </source>
</reference>
<dbReference type="Proteomes" id="UP000828390">
    <property type="component" value="Unassembled WGS sequence"/>
</dbReference>
<comment type="caution">
    <text evidence="7">The sequence shown here is derived from an EMBL/GenBank/DDBJ whole genome shotgun (WGS) entry which is preliminary data.</text>
</comment>
<keyword evidence="8" id="KW-1185">Reference proteome</keyword>
<dbReference type="Pfam" id="PF12931">
    <property type="entry name" value="TPR_Sec16"/>
    <property type="match status" value="1"/>
</dbReference>
<dbReference type="PANTHER" id="PTHR13402:SF6">
    <property type="entry name" value="SECRETORY 16, ISOFORM I"/>
    <property type="match status" value="1"/>
</dbReference>
<comment type="similarity">
    <text evidence="2">Belongs to the SEC16 family.</text>
</comment>
<dbReference type="GO" id="GO:0012507">
    <property type="term" value="C:ER to Golgi transport vesicle membrane"/>
    <property type="evidence" value="ECO:0007669"/>
    <property type="project" value="TreeGrafter"/>
</dbReference>
<organism evidence="7 8">
    <name type="scientific">Dreissena polymorpha</name>
    <name type="common">Zebra mussel</name>
    <name type="synonym">Mytilus polymorpha</name>
    <dbReference type="NCBI Taxonomy" id="45954"/>
    <lineage>
        <taxon>Eukaryota</taxon>
        <taxon>Metazoa</taxon>
        <taxon>Spiralia</taxon>
        <taxon>Lophotrochozoa</taxon>
        <taxon>Mollusca</taxon>
        <taxon>Bivalvia</taxon>
        <taxon>Autobranchia</taxon>
        <taxon>Heteroconchia</taxon>
        <taxon>Euheterodonta</taxon>
        <taxon>Imparidentia</taxon>
        <taxon>Neoheterodontei</taxon>
        <taxon>Myida</taxon>
        <taxon>Dreissenoidea</taxon>
        <taxon>Dreissenidae</taxon>
        <taxon>Dreissena</taxon>
    </lineage>
</organism>
<name>A0A9D4BX66_DREPO</name>
<reference evidence="7" key="2">
    <citation type="submission" date="2020-11" db="EMBL/GenBank/DDBJ databases">
        <authorList>
            <person name="McCartney M.A."/>
            <person name="Auch B."/>
            <person name="Kono T."/>
            <person name="Mallez S."/>
            <person name="Becker A."/>
            <person name="Gohl D.M."/>
            <person name="Silverstein K.A.T."/>
            <person name="Koren S."/>
            <person name="Bechman K.B."/>
            <person name="Herman A."/>
            <person name="Abrahante J.E."/>
            <person name="Garbe J."/>
        </authorList>
    </citation>
    <scope>NUCLEOTIDE SEQUENCE</scope>
    <source>
        <strain evidence="7">Duluth1</strain>
        <tissue evidence="7">Whole animal</tissue>
    </source>
</reference>
<dbReference type="GO" id="GO:0070973">
    <property type="term" value="P:protein localization to endoplasmic reticulum exit site"/>
    <property type="evidence" value="ECO:0007669"/>
    <property type="project" value="TreeGrafter"/>
</dbReference>
<dbReference type="GO" id="GO:0007030">
    <property type="term" value="P:Golgi organization"/>
    <property type="evidence" value="ECO:0007669"/>
    <property type="project" value="TreeGrafter"/>
</dbReference>
<feature type="domain" description="Sec16 Sec23-binding" evidence="6">
    <location>
        <begin position="6"/>
        <end position="50"/>
    </location>
</feature>
<evidence type="ECO:0000259" key="6">
    <source>
        <dbReference type="Pfam" id="PF12931"/>
    </source>
</evidence>
<proteinExistence type="inferred from homology"/>
<dbReference type="GO" id="GO:0070971">
    <property type="term" value="C:endoplasmic reticulum exit site"/>
    <property type="evidence" value="ECO:0007669"/>
    <property type="project" value="TreeGrafter"/>
</dbReference>
<dbReference type="PANTHER" id="PTHR13402">
    <property type="entry name" value="RGPR-RELATED"/>
    <property type="match status" value="1"/>
</dbReference>
<dbReference type="EMBL" id="JAIWYP010000014">
    <property type="protein sequence ID" value="KAH3710853.1"/>
    <property type="molecule type" value="Genomic_DNA"/>
</dbReference>
<accession>A0A9D4BX66</accession>